<dbReference type="Proteomes" id="UP000325003">
    <property type="component" value="Unassembled WGS sequence"/>
</dbReference>
<keyword evidence="1" id="KW-1133">Transmembrane helix</keyword>
<reference evidence="2 3" key="2">
    <citation type="submission" date="2019-09" db="EMBL/GenBank/DDBJ databases">
        <authorList>
            <person name="Jin C."/>
        </authorList>
    </citation>
    <scope>NUCLEOTIDE SEQUENCE [LARGE SCALE GENOMIC DNA]</scope>
    <source>
        <strain evidence="2 3">BN130099</strain>
    </source>
</reference>
<evidence type="ECO:0000313" key="2">
    <source>
        <dbReference type="EMBL" id="KAA1421393.1"/>
    </source>
</evidence>
<accession>A0A5B1LLE0</accession>
<feature type="transmembrane region" description="Helical" evidence="1">
    <location>
        <begin position="95"/>
        <end position="115"/>
    </location>
</feature>
<protein>
    <submittedName>
        <fullName evidence="2">Uncharacterized protein</fullName>
    </submittedName>
</protein>
<evidence type="ECO:0000256" key="1">
    <source>
        <dbReference type="SAM" id="Phobius"/>
    </source>
</evidence>
<name>A0A5B1LLE0_9ACTN</name>
<organism evidence="2 3">
    <name type="scientific">Nocardioides humilatus</name>
    <dbReference type="NCBI Taxonomy" id="2607660"/>
    <lineage>
        <taxon>Bacteria</taxon>
        <taxon>Bacillati</taxon>
        <taxon>Actinomycetota</taxon>
        <taxon>Actinomycetes</taxon>
        <taxon>Propionibacteriales</taxon>
        <taxon>Nocardioidaceae</taxon>
        <taxon>Nocardioides</taxon>
    </lineage>
</organism>
<dbReference type="AlphaFoldDB" id="A0A5B1LLE0"/>
<dbReference type="EMBL" id="VUJV01000001">
    <property type="protein sequence ID" value="KAA1421393.1"/>
    <property type="molecule type" value="Genomic_DNA"/>
</dbReference>
<keyword evidence="3" id="KW-1185">Reference proteome</keyword>
<comment type="caution">
    <text evidence="2">The sequence shown here is derived from an EMBL/GenBank/DDBJ whole genome shotgun (WGS) entry which is preliminary data.</text>
</comment>
<keyword evidence="1" id="KW-0812">Transmembrane</keyword>
<evidence type="ECO:0000313" key="3">
    <source>
        <dbReference type="Proteomes" id="UP000325003"/>
    </source>
</evidence>
<proteinExistence type="predicted"/>
<sequence>MSIAPVALDDLDKAHDTEALLDSLRPFSIEKVRGREEGLAAVRHVFEAYDGTTVPSEDLAATEAAIDRFGDLVDFSRYAQPRLVEATAVPATTTVWTAIVAGGSLALTGAVGLLVSRRTSRARGSSPA</sequence>
<reference evidence="2 3" key="1">
    <citation type="submission" date="2019-09" db="EMBL/GenBank/DDBJ databases">
        <title>Nocardioides panacisoli sp. nov., isolated from the soil of a ginseng field.</title>
        <authorList>
            <person name="Cho C."/>
        </authorList>
    </citation>
    <scope>NUCLEOTIDE SEQUENCE [LARGE SCALE GENOMIC DNA]</scope>
    <source>
        <strain evidence="2 3">BN130099</strain>
    </source>
</reference>
<keyword evidence="1" id="KW-0472">Membrane</keyword>
<gene>
    <name evidence="2" type="ORF">F0U44_03585</name>
</gene>